<feature type="region of interest" description="Disordered" evidence="1">
    <location>
        <begin position="245"/>
        <end position="270"/>
    </location>
</feature>
<evidence type="ECO:0008006" key="4">
    <source>
        <dbReference type="Google" id="ProtNLM"/>
    </source>
</evidence>
<comment type="caution">
    <text evidence="2">The sequence shown here is derived from an EMBL/GenBank/DDBJ whole genome shotgun (WGS) entry which is preliminary data.</text>
</comment>
<reference evidence="2 3" key="1">
    <citation type="submission" date="2023-07" db="EMBL/GenBank/DDBJ databases">
        <title>Sorghum-associated microbial communities from plants grown in Nebraska, USA.</title>
        <authorList>
            <person name="Schachtman D."/>
        </authorList>
    </citation>
    <scope>NUCLEOTIDE SEQUENCE [LARGE SCALE GENOMIC DNA]</scope>
    <source>
        <strain evidence="2 3">BE240</strain>
    </source>
</reference>
<evidence type="ECO:0000313" key="2">
    <source>
        <dbReference type="EMBL" id="MDR7094245.1"/>
    </source>
</evidence>
<keyword evidence="3" id="KW-1185">Reference proteome</keyword>
<protein>
    <recommendedName>
        <fullName evidence="4">DUF1631 domain-containing protein</fullName>
    </recommendedName>
</protein>
<dbReference type="EMBL" id="JAVDWE010000004">
    <property type="protein sequence ID" value="MDR7094245.1"/>
    <property type="molecule type" value="Genomic_DNA"/>
</dbReference>
<gene>
    <name evidence="2" type="ORF">J2X09_001983</name>
</gene>
<dbReference type="Proteomes" id="UP001265550">
    <property type="component" value="Unassembled WGS sequence"/>
</dbReference>
<feature type="region of interest" description="Disordered" evidence="1">
    <location>
        <begin position="681"/>
        <end position="700"/>
    </location>
</feature>
<accession>A0ABU1V9Z5</accession>
<sequence>MTAPSRLLQQCFQEALSGAPELLARCADSAIASLQAAEKASKEVAQRDRLALAWWGLLQNKIQWGRTFADHLRDALMASPEANTSRPALLSESPSLLSLVEDDAVNESLESARLVHSLMPVLEQQLGVLDALMSSVIGLQTVQAERNPMRPSVFVRALRELMSSAESEPEVRALWLRHMGDALGRELQKLYERVALILQRANVQEAGYRVRLVEDAGASTRSGGLSTRSGGLGLSSRAAGLGVSRNSQWQDVGDSGHSGHHSPSWSRADQLPPMQSLARMQPGEDHQVFHEFLNKGGQHFDRHLTPDYYEQVSEELAAIEAFAAIPVLDESMILEQQTQYRDLPVVDRPAREIGISSQLSHKAWGTYAAAHERSRVLMHLKQKAQRVSQAVGLDLVRTLVGQVASDPLLLGPVREAVVALEPALLRLAMANPRFFNEDQHPARRLIESVAQRSFKFNDEFTEEFNSFFQPVQKAFNELNATATREPEPFADVLAELRAGWEAQDQKELALQDNSLQSIRYAEERQAMADQIAWDLSQRPDVENVPGVILDFLYGPWSLVIASARLGAPDGEADPGGYRKVVSNLLWSVKKEVTLKRPKELFAMVPGMLATLHAGLDMLGKTRDETKPFFDALMRLHQPVLGLRRARIRADASQSGLPQFEGSGAMPLDDIPSSMSMELDETLPATAEQRKPKPRAQPWLGKRELEAAGFEDTMPTDHGDLEETQVLARASADDSQAASLAEEAEPENINAAATLAGLREGDWVDLYSHREWLRAQLIWASSKGTLFMFVSRGGRPHSMTKRSCERLIASRLLRPVNAQGVVKKALDAMVADPPGQLKRVSEPA</sequence>
<dbReference type="InterPro" id="IPR012434">
    <property type="entry name" value="DUF1631"/>
</dbReference>
<dbReference type="RefSeq" id="WP_204733056.1">
    <property type="nucleotide sequence ID" value="NZ_JAVDWE010000004.1"/>
</dbReference>
<organism evidence="2 3">
    <name type="scientific">Hydrogenophaga laconesensis</name>
    <dbReference type="NCBI Taxonomy" id="1805971"/>
    <lineage>
        <taxon>Bacteria</taxon>
        <taxon>Pseudomonadati</taxon>
        <taxon>Pseudomonadota</taxon>
        <taxon>Betaproteobacteria</taxon>
        <taxon>Burkholderiales</taxon>
        <taxon>Comamonadaceae</taxon>
        <taxon>Hydrogenophaga</taxon>
    </lineage>
</organism>
<proteinExistence type="predicted"/>
<dbReference type="Pfam" id="PF07793">
    <property type="entry name" value="DUF1631"/>
    <property type="match status" value="1"/>
</dbReference>
<name>A0ABU1V9Z5_9BURK</name>
<evidence type="ECO:0000256" key="1">
    <source>
        <dbReference type="SAM" id="MobiDB-lite"/>
    </source>
</evidence>
<evidence type="ECO:0000313" key="3">
    <source>
        <dbReference type="Proteomes" id="UP001265550"/>
    </source>
</evidence>